<dbReference type="RefSeq" id="WP_114310340.1">
    <property type="nucleotide sequence ID" value="NZ_QPJO01000004.1"/>
</dbReference>
<feature type="domain" description="Glycosyl transferase family 1" evidence="1">
    <location>
        <begin position="187"/>
        <end position="316"/>
    </location>
</feature>
<comment type="caution">
    <text evidence="3">The sequence shown here is derived from an EMBL/GenBank/DDBJ whole genome shotgun (WGS) entry which is preliminary data.</text>
</comment>
<dbReference type="Proteomes" id="UP000253436">
    <property type="component" value="Unassembled WGS sequence"/>
</dbReference>
<organism evidence="3 4">
    <name type="scientific">Winogradskyella arenosi</name>
    <dbReference type="NCBI Taxonomy" id="533325"/>
    <lineage>
        <taxon>Bacteria</taxon>
        <taxon>Pseudomonadati</taxon>
        <taxon>Bacteroidota</taxon>
        <taxon>Flavobacteriia</taxon>
        <taxon>Flavobacteriales</taxon>
        <taxon>Flavobacteriaceae</taxon>
        <taxon>Winogradskyella</taxon>
    </lineage>
</organism>
<dbReference type="Pfam" id="PF13439">
    <property type="entry name" value="Glyco_transf_4"/>
    <property type="match status" value="1"/>
</dbReference>
<dbReference type="PANTHER" id="PTHR12526">
    <property type="entry name" value="GLYCOSYLTRANSFERASE"/>
    <property type="match status" value="1"/>
</dbReference>
<evidence type="ECO:0000313" key="4">
    <source>
        <dbReference type="Proteomes" id="UP000253436"/>
    </source>
</evidence>
<evidence type="ECO:0000313" key="3">
    <source>
        <dbReference type="EMBL" id="RCW90769.1"/>
    </source>
</evidence>
<name>A0A368ZEE8_9FLAO</name>
<accession>A0A368ZEE8</accession>
<dbReference type="PANTHER" id="PTHR12526:SF630">
    <property type="entry name" value="GLYCOSYLTRANSFERASE"/>
    <property type="match status" value="1"/>
</dbReference>
<dbReference type="CDD" id="cd03811">
    <property type="entry name" value="GT4_GT28_WabH-like"/>
    <property type="match status" value="1"/>
</dbReference>
<dbReference type="EMBL" id="QPJO01000004">
    <property type="protein sequence ID" value="RCW90769.1"/>
    <property type="molecule type" value="Genomic_DNA"/>
</dbReference>
<dbReference type="OrthoDB" id="791981at2"/>
<dbReference type="Gene3D" id="3.40.50.2000">
    <property type="entry name" value="Glycogen Phosphorylase B"/>
    <property type="match status" value="2"/>
</dbReference>
<proteinExistence type="predicted"/>
<evidence type="ECO:0000259" key="2">
    <source>
        <dbReference type="Pfam" id="PF13439"/>
    </source>
</evidence>
<dbReference type="Pfam" id="PF00534">
    <property type="entry name" value="Glycos_transf_1"/>
    <property type="match status" value="1"/>
</dbReference>
<dbReference type="InterPro" id="IPR028098">
    <property type="entry name" value="Glyco_trans_4-like_N"/>
</dbReference>
<dbReference type="GO" id="GO:0016757">
    <property type="term" value="F:glycosyltransferase activity"/>
    <property type="evidence" value="ECO:0007669"/>
    <property type="project" value="InterPro"/>
</dbReference>
<dbReference type="InterPro" id="IPR001296">
    <property type="entry name" value="Glyco_trans_1"/>
</dbReference>
<protein>
    <submittedName>
        <fullName evidence="3">Glycosyltransferase involved in cell wall biosynthesis</fullName>
    </submittedName>
</protein>
<sequence>METKTKTDIVFILPNLLPGGAERVFSFIAQNIDKTQFNATLLIIGFSKDASYDVEGINLVFLEKSRVLNGTIPLFKFLLKHKPDIVLSAVGHLNTIMAYMSLFFPKTKFIAREVTVLSVDVDFFKTNSFDPWSLIIKKRFHFFDKIICQSQDMQDDIIKNYTIKPEKIVVINNPITDHFQLKPEPPSEGVVQFITVGRLSKEKGYERLLKILSKVEFPFHYTIIGNGNQKEAVLSLVDEYNLTDKITHIHFTKEVSKYLAKSDFFLQGSYYEGFPNCLIESCSVGTPVIAFDVPGGTKEIIEDGVNGYLMANEADFLEALNHSKSWNPEAVRKSVYSKFNRTKIIQQYETLFNDLINA</sequence>
<dbReference type="SUPFAM" id="SSF53756">
    <property type="entry name" value="UDP-Glycosyltransferase/glycogen phosphorylase"/>
    <property type="match status" value="1"/>
</dbReference>
<evidence type="ECO:0000259" key="1">
    <source>
        <dbReference type="Pfam" id="PF00534"/>
    </source>
</evidence>
<keyword evidence="3" id="KW-0808">Transferase</keyword>
<reference evidence="3 4" key="1">
    <citation type="submission" date="2018-07" db="EMBL/GenBank/DDBJ databases">
        <title>Genomic Encyclopedia of Type Strains, Phase III (KMG-III): the genomes of soil and plant-associated and newly described type strains.</title>
        <authorList>
            <person name="Whitman W."/>
        </authorList>
    </citation>
    <scope>NUCLEOTIDE SEQUENCE [LARGE SCALE GENOMIC DNA]</scope>
    <source>
        <strain evidence="3 4">CECT 7958</strain>
    </source>
</reference>
<dbReference type="AlphaFoldDB" id="A0A368ZEE8"/>
<gene>
    <name evidence="3" type="ORF">DFQ08_104168</name>
</gene>
<feature type="domain" description="Glycosyltransferase subfamily 4-like N-terminal" evidence="2">
    <location>
        <begin position="18"/>
        <end position="175"/>
    </location>
</feature>
<keyword evidence="4" id="KW-1185">Reference proteome</keyword>